<dbReference type="GO" id="GO:0005737">
    <property type="term" value="C:cytoplasm"/>
    <property type="evidence" value="ECO:0007669"/>
    <property type="project" value="UniProtKB-SubCell"/>
</dbReference>
<keyword evidence="6 9" id="KW-0238">DNA-binding</keyword>
<comment type="subcellular location">
    <subcellularLocation>
        <location evidence="1 9">Cytoplasm</location>
    </subcellularLocation>
</comment>
<dbReference type="GO" id="GO:0000156">
    <property type="term" value="F:phosphorelay response regulator activity"/>
    <property type="evidence" value="ECO:0007669"/>
    <property type="project" value="TreeGrafter"/>
</dbReference>
<evidence type="ECO:0000259" key="11">
    <source>
        <dbReference type="PROSITE" id="PS50110"/>
    </source>
</evidence>
<feature type="modified residue" description="4-aspartylphosphate" evidence="10">
    <location>
        <position position="58"/>
    </location>
</feature>
<keyword evidence="3 10" id="KW-0597">Phosphoprotein</keyword>
<proteinExistence type="predicted"/>
<evidence type="ECO:0000256" key="1">
    <source>
        <dbReference type="ARBA" id="ARBA00004496"/>
    </source>
</evidence>
<dbReference type="RefSeq" id="WP_147275066.1">
    <property type="nucleotide sequence ID" value="NZ_QPJD01000009.1"/>
</dbReference>
<evidence type="ECO:0000256" key="8">
    <source>
        <dbReference type="ARBA" id="ARBA00023163"/>
    </source>
</evidence>
<dbReference type="PANTHER" id="PTHR45526">
    <property type="entry name" value="TRANSCRIPTIONAL REGULATORY PROTEIN DPIA"/>
    <property type="match status" value="1"/>
</dbReference>
<dbReference type="PIRSF" id="PIRSF006171">
    <property type="entry name" value="RR_citrat_malat"/>
    <property type="match status" value="1"/>
</dbReference>
<gene>
    <name evidence="12" type="ORF">DFP97_109245</name>
</gene>
<dbReference type="EMBL" id="QPJD01000009">
    <property type="protein sequence ID" value="RCW46594.1"/>
    <property type="molecule type" value="Genomic_DNA"/>
</dbReference>
<dbReference type="GO" id="GO:0003677">
    <property type="term" value="F:DNA binding"/>
    <property type="evidence" value="ECO:0007669"/>
    <property type="project" value="UniProtKB-KW"/>
</dbReference>
<evidence type="ECO:0000313" key="13">
    <source>
        <dbReference type="Proteomes" id="UP000252415"/>
    </source>
</evidence>
<name>A0A368VYY2_9BACL</name>
<reference evidence="12 13" key="1">
    <citation type="submission" date="2018-07" db="EMBL/GenBank/DDBJ databases">
        <title>Genomic Encyclopedia of Type Strains, Phase III (KMG-III): the genomes of soil and plant-associated and newly described type strains.</title>
        <authorList>
            <person name="Whitman W."/>
        </authorList>
    </citation>
    <scope>NUCLEOTIDE SEQUENCE [LARGE SCALE GENOMIC DNA]</scope>
    <source>
        <strain evidence="12 13">CECT 7506</strain>
    </source>
</reference>
<evidence type="ECO:0000256" key="10">
    <source>
        <dbReference type="PROSITE-ProRule" id="PRU00169"/>
    </source>
</evidence>
<evidence type="ECO:0000313" key="12">
    <source>
        <dbReference type="EMBL" id="RCW46594.1"/>
    </source>
</evidence>
<keyword evidence="2 9" id="KW-0963">Cytoplasm</keyword>
<dbReference type="SUPFAM" id="SSF46785">
    <property type="entry name" value="Winged helix' DNA-binding domain"/>
    <property type="match status" value="1"/>
</dbReference>
<evidence type="ECO:0000256" key="6">
    <source>
        <dbReference type="ARBA" id="ARBA00023125"/>
    </source>
</evidence>
<dbReference type="InterPro" id="IPR051271">
    <property type="entry name" value="2C-system_Tx_regulators"/>
</dbReference>
<dbReference type="OrthoDB" id="9759232at2"/>
<dbReference type="AlphaFoldDB" id="A0A368VYY2"/>
<dbReference type="Gene3D" id="3.40.50.2300">
    <property type="match status" value="1"/>
</dbReference>
<feature type="domain" description="Response regulatory" evidence="11">
    <location>
        <begin position="7"/>
        <end position="123"/>
    </location>
</feature>
<dbReference type="InterPro" id="IPR036390">
    <property type="entry name" value="WH_DNA-bd_sf"/>
</dbReference>
<dbReference type="PROSITE" id="PS50110">
    <property type="entry name" value="RESPONSE_REGULATORY"/>
    <property type="match status" value="1"/>
</dbReference>
<keyword evidence="5 9" id="KW-0805">Transcription regulation</keyword>
<evidence type="ECO:0000256" key="9">
    <source>
        <dbReference type="PIRNR" id="PIRNR006171"/>
    </source>
</evidence>
<keyword evidence="7 9" id="KW-0010">Activator</keyword>
<dbReference type="Proteomes" id="UP000252415">
    <property type="component" value="Unassembled WGS sequence"/>
</dbReference>
<evidence type="ECO:0000256" key="3">
    <source>
        <dbReference type="ARBA" id="ARBA00022553"/>
    </source>
</evidence>
<comment type="caution">
    <text evidence="12">The sequence shown here is derived from an EMBL/GenBank/DDBJ whole genome shotgun (WGS) entry which is preliminary data.</text>
</comment>
<evidence type="ECO:0000256" key="2">
    <source>
        <dbReference type="ARBA" id="ARBA00022490"/>
    </source>
</evidence>
<keyword evidence="13" id="KW-1185">Reference proteome</keyword>
<keyword evidence="8 9" id="KW-0804">Transcription</keyword>
<dbReference type="Pfam" id="PF00072">
    <property type="entry name" value="Response_reg"/>
    <property type="match status" value="1"/>
</dbReference>
<sequence>MNSSPLRVLIIEDDFRITRMHGKYIEMNKDFVLTGIAQNYAEAFDLINGQAPDLLLLDIYLPDRSGIELLRTLRSLGVPSDTILITASNESDIVEEGLRLGVFGYLIKPFDLDHLQNTLAKYAQFKRRLTSSAELNQDLLNDLMKLRAPKESSSHQFNKGIDEKTLKLIQSCIQHATDLVTTEEITRMAGVSLSTVRNYLKYLLRENMIDEFLQYGTIGRPQKLYCMKKQ</sequence>
<dbReference type="InterPro" id="IPR024187">
    <property type="entry name" value="Sig_transdc_resp-reg_cit/mal"/>
</dbReference>
<dbReference type="InterPro" id="IPR011006">
    <property type="entry name" value="CheY-like_superfamily"/>
</dbReference>
<evidence type="ECO:0000256" key="7">
    <source>
        <dbReference type="ARBA" id="ARBA00023159"/>
    </source>
</evidence>
<dbReference type="InterPro" id="IPR001789">
    <property type="entry name" value="Sig_transdc_resp-reg_receiver"/>
</dbReference>
<dbReference type="GO" id="GO:0003700">
    <property type="term" value="F:DNA-binding transcription factor activity"/>
    <property type="evidence" value="ECO:0007669"/>
    <property type="project" value="InterPro"/>
</dbReference>
<evidence type="ECO:0000256" key="5">
    <source>
        <dbReference type="ARBA" id="ARBA00023015"/>
    </source>
</evidence>
<organism evidence="12 13">
    <name type="scientific">Paenibacillus prosopidis</name>
    <dbReference type="NCBI Taxonomy" id="630520"/>
    <lineage>
        <taxon>Bacteria</taxon>
        <taxon>Bacillati</taxon>
        <taxon>Bacillota</taxon>
        <taxon>Bacilli</taxon>
        <taxon>Bacillales</taxon>
        <taxon>Paenibacillaceae</taxon>
        <taxon>Paenibacillus</taxon>
    </lineage>
</organism>
<evidence type="ECO:0000256" key="4">
    <source>
        <dbReference type="ARBA" id="ARBA00023012"/>
    </source>
</evidence>
<protein>
    <recommendedName>
        <fullName evidence="9">Transcriptional regulatory protein</fullName>
    </recommendedName>
</protein>
<accession>A0A368VYY2</accession>
<dbReference type="PANTHER" id="PTHR45526:SF1">
    <property type="entry name" value="TRANSCRIPTIONAL REGULATORY PROTEIN DCUR-RELATED"/>
    <property type="match status" value="1"/>
</dbReference>
<dbReference type="SUPFAM" id="SSF52172">
    <property type="entry name" value="CheY-like"/>
    <property type="match status" value="1"/>
</dbReference>
<keyword evidence="4 9" id="KW-0902">Two-component regulatory system</keyword>
<dbReference type="SMART" id="SM00448">
    <property type="entry name" value="REC"/>
    <property type="match status" value="1"/>
</dbReference>